<dbReference type="PANTHER" id="PTHR33964">
    <property type="entry name" value="RE45066P-RELATED"/>
    <property type="match status" value="1"/>
</dbReference>
<dbReference type="Proteomes" id="UP000887013">
    <property type="component" value="Unassembled WGS sequence"/>
</dbReference>
<protein>
    <submittedName>
        <fullName evidence="1">Uncharacterized protein</fullName>
    </submittedName>
</protein>
<comment type="caution">
    <text evidence="1">The sequence shown here is derived from an EMBL/GenBank/DDBJ whole genome shotgun (WGS) entry which is preliminary data.</text>
</comment>
<accession>A0A8X6PB72</accession>
<gene>
    <name evidence="1" type="primary">AVEN_62370_1</name>
    <name evidence="1" type="ORF">NPIL_427791</name>
</gene>
<proteinExistence type="predicted"/>
<dbReference type="AlphaFoldDB" id="A0A8X6PB72"/>
<dbReference type="OrthoDB" id="6418170at2759"/>
<dbReference type="EMBL" id="BMAW01113437">
    <property type="protein sequence ID" value="GFT57152.1"/>
    <property type="molecule type" value="Genomic_DNA"/>
</dbReference>
<sequence length="129" mass="14486">MTASAYTTEPACTLEELNGCLQSLMSMTKGNDFTFTATRLQLQAVCRSLKNSVSCVDEHMKLCFNPTQRKVFNHVVSGARQVLAELCVPGPIQEEDVDSRTVQQAILDKLEDQQIQGYKLWIWCAILRS</sequence>
<dbReference type="PANTHER" id="PTHR33964:SF1">
    <property type="entry name" value="RE45066P"/>
    <property type="match status" value="1"/>
</dbReference>
<name>A0A8X6PB72_NEPPI</name>
<reference evidence="1" key="1">
    <citation type="submission" date="2020-08" db="EMBL/GenBank/DDBJ databases">
        <title>Multicomponent nature underlies the extraordinary mechanical properties of spider dragline silk.</title>
        <authorList>
            <person name="Kono N."/>
            <person name="Nakamura H."/>
            <person name="Mori M."/>
            <person name="Yoshida Y."/>
            <person name="Ohtoshi R."/>
            <person name="Malay A.D."/>
            <person name="Moran D.A.P."/>
            <person name="Tomita M."/>
            <person name="Numata K."/>
            <person name="Arakawa K."/>
        </authorList>
    </citation>
    <scope>NUCLEOTIDE SEQUENCE</scope>
</reference>
<evidence type="ECO:0000313" key="1">
    <source>
        <dbReference type="EMBL" id="GFT57152.1"/>
    </source>
</evidence>
<organism evidence="1 2">
    <name type="scientific">Nephila pilipes</name>
    <name type="common">Giant wood spider</name>
    <name type="synonym">Nephila maculata</name>
    <dbReference type="NCBI Taxonomy" id="299642"/>
    <lineage>
        <taxon>Eukaryota</taxon>
        <taxon>Metazoa</taxon>
        <taxon>Ecdysozoa</taxon>
        <taxon>Arthropoda</taxon>
        <taxon>Chelicerata</taxon>
        <taxon>Arachnida</taxon>
        <taxon>Araneae</taxon>
        <taxon>Araneomorphae</taxon>
        <taxon>Entelegynae</taxon>
        <taxon>Araneoidea</taxon>
        <taxon>Nephilidae</taxon>
        <taxon>Nephila</taxon>
    </lineage>
</organism>
<keyword evidence="2" id="KW-1185">Reference proteome</keyword>
<evidence type="ECO:0000313" key="2">
    <source>
        <dbReference type="Proteomes" id="UP000887013"/>
    </source>
</evidence>